<gene>
    <name evidence="1" type="ORF">DUPY_06630</name>
</gene>
<dbReference type="InterPro" id="IPR024487">
    <property type="entry name" value="CBP_BcsR"/>
</dbReference>
<organism evidence="1 2">
    <name type="scientific">Duganella phyllosphaerae</name>
    <dbReference type="NCBI Taxonomy" id="762836"/>
    <lineage>
        <taxon>Bacteria</taxon>
        <taxon>Pseudomonadati</taxon>
        <taxon>Pseudomonadota</taxon>
        <taxon>Betaproteobacteria</taxon>
        <taxon>Burkholderiales</taxon>
        <taxon>Oxalobacteraceae</taxon>
        <taxon>Telluria group</taxon>
        <taxon>Duganella</taxon>
    </lineage>
</organism>
<dbReference type="Pfam" id="PF10945">
    <property type="entry name" value="CBP_BcsR"/>
    <property type="match status" value="1"/>
</dbReference>
<protein>
    <submittedName>
        <fullName evidence="1">Uncharacterized protein</fullName>
    </submittedName>
</protein>
<dbReference type="AlphaFoldDB" id="A0A1E7X6A9"/>
<evidence type="ECO:0000313" key="1">
    <source>
        <dbReference type="EMBL" id="OFA08534.1"/>
    </source>
</evidence>
<sequence length="76" mass="8346">MMDYSQARPLVDDAPSDIATLYTRFGQAGAAGNYQEIVRDQSAMNAALRWPLLAEMQGVARPFHVTEDTASADRQS</sequence>
<evidence type="ECO:0000313" key="2">
    <source>
        <dbReference type="Proteomes" id="UP000175989"/>
    </source>
</evidence>
<comment type="caution">
    <text evidence="1">The sequence shown here is derived from an EMBL/GenBank/DDBJ whole genome shotgun (WGS) entry which is preliminary data.</text>
</comment>
<name>A0A1E7X6A9_9BURK</name>
<dbReference type="Proteomes" id="UP000175989">
    <property type="component" value="Unassembled WGS sequence"/>
</dbReference>
<proteinExistence type="predicted"/>
<reference evidence="2" key="1">
    <citation type="journal article" date="2016" name="Front. Microbiol.">
        <title>Molecular Keys to the Janthinobacterium and Duganella spp. Interaction with the Plant Pathogen Fusarium graminearum.</title>
        <authorList>
            <person name="Haack F.S."/>
            <person name="Poehlein A."/>
            <person name="Kroger C."/>
            <person name="Voigt C.A."/>
            <person name="Piepenbring M."/>
            <person name="Bode H.B."/>
            <person name="Daniel R."/>
            <person name="Schafer W."/>
            <person name="Streit W.R."/>
        </authorList>
    </citation>
    <scope>NUCLEOTIDE SEQUENCE [LARGE SCALE GENOMIC DNA]</scope>
    <source>
        <strain evidence="2">T54</strain>
    </source>
</reference>
<accession>A0A1E7X6A9</accession>
<dbReference type="EMBL" id="LROM01000047">
    <property type="protein sequence ID" value="OFA08534.1"/>
    <property type="molecule type" value="Genomic_DNA"/>
</dbReference>
<keyword evidence="2" id="KW-1185">Reference proteome</keyword>